<evidence type="ECO:0000313" key="2">
    <source>
        <dbReference type="EMBL" id="TRY64585.1"/>
    </source>
</evidence>
<organism evidence="2 3">
    <name type="scientific">Danionella cerebrum</name>
    <dbReference type="NCBI Taxonomy" id="2873325"/>
    <lineage>
        <taxon>Eukaryota</taxon>
        <taxon>Metazoa</taxon>
        <taxon>Chordata</taxon>
        <taxon>Craniata</taxon>
        <taxon>Vertebrata</taxon>
        <taxon>Euteleostomi</taxon>
        <taxon>Actinopterygii</taxon>
        <taxon>Neopterygii</taxon>
        <taxon>Teleostei</taxon>
        <taxon>Ostariophysi</taxon>
        <taxon>Cypriniformes</taxon>
        <taxon>Danionidae</taxon>
        <taxon>Danioninae</taxon>
        <taxon>Danionella</taxon>
    </lineage>
</organism>
<dbReference type="STRING" id="623744.A0A553NGQ0"/>
<dbReference type="Proteomes" id="UP000316079">
    <property type="component" value="Unassembled WGS sequence"/>
</dbReference>
<name>A0A553NGQ0_9TELE</name>
<evidence type="ECO:0000313" key="3">
    <source>
        <dbReference type="Proteomes" id="UP000316079"/>
    </source>
</evidence>
<dbReference type="OrthoDB" id="26719at2759"/>
<protein>
    <recommendedName>
        <fullName evidence="1">Fibrinogen C-terminal domain-containing protein</fullName>
    </recommendedName>
</protein>
<dbReference type="AlphaFoldDB" id="A0A553NGQ0"/>
<gene>
    <name evidence="2" type="ORF">DNTS_003140</name>
</gene>
<sequence length="103" mass="11070">MGNAPRAIVNMEGNALSPGAHFTATVRAPATAAQHATAIKAYTSTKLAVPFTQRNDRYPHEGNTVYEASCEAYKHRGNSSGFYHVDVDGSGPIKPQLIYCNMS</sequence>
<dbReference type="InterPro" id="IPR002181">
    <property type="entry name" value="Fibrinogen_a/b/g_C_dom"/>
</dbReference>
<accession>A0A553NGQ0</accession>
<keyword evidence="3" id="KW-1185">Reference proteome</keyword>
<proteinExistence type="predicted"/>
<feature type="non-terminal residue" evidence="2">
    <location>
        <position position="103"/>
    </location>
</feature>
<dbReference type="EMBL" id="SRMA01026987">
    <property type="protein sequence ID" value="TRY64585.1"/>
    <property type="molecule type" value="Genomic_DNA"/>
</dbReference>
<comment type="caution">
    <text evidence="2">The sequence shown here is derived from an EMBL/GenBank/DDBJ whole genome shotgun (WGS) entry which is preliminary data.</text>
</comment>
<reference evidence="2 3" key="1">
    <citation type="journal article" date="2019" name="Sci. Data">
        <title>Hybrid genome assembly and annotation of Danionella translucida.</title>
        <authorList>
            <person name="Kadobianskyi M."/>
            <person name="Schulze L."/>
            <person name="Schuelke M."/>
            <person name="Judkewitz B."/>
        </authorList>
    </citation>
    <scope>NUCLEOTIDE SEQUENCE [LARGE SCALE GENOMIC DNA]</scope>
    <source>
        <strain evidence="2 3">Bolton</strain>
    </source>
</reference>
<feature type="domain" description="Fibrinogen C-terminal" evidence="1">
    <location>
        <begin position="61"/>
        <end position="103"/>
    </location>
</feature>
<evidence type="ECO:0000259" key="1">
    <source>
        <dbReference type="PROSITE" id="PS51406"/>
    </source>
</evidence>
<dbReference type="PROSITE" id="PS51406">
    <property type="entry name" value="FIBRINOGEN_C_2"/>
    <property type="match status" value="1"/>
</dbReference>